<dbReference type="Pfam" id="PF00031">
    <property type="entry name" value="Cystatin"/>
    <property type="match status" value="1"/>
</dbReference>
<evidence type="ECO:0000256" key="1">
    <source>
        <dbReference type="ARBA" id="ARBA00009403"/>
    </source>
</evidence>
<feature type="domain" description="Cystatin" evidence="6">
    <location>
        <begin position="34"/>
        <end position="146"/>
    </location>
</feature>
<dbReference type="GO" id="GO:0004869">
    <property type="term" value="F:cysteine-type endopeptidase inhibitor activity"/>
    <property type="evidence" value="ECO:0007669"/>
    <property type="project" value="UniProtKB-KW"/>
</dbReference>
<dbReference type="CDD" id="cd00042">
    <property type="entry name" value="CY"/>
    <property type="match status" value="1"/>
</dbReference>
<dbReference type="PANTHER" id="PTHR47141">
    <property type="entry name" value="CYSTATIN-F"/>
    <property type="match status" value="1"/>
</dbReference>
<dbReference type="InterPro" id="IPR000010">
    <property type="entry name" value="Cystatin_dom"/>
</dbReference>
<keyword evidence="3" id="KW-0789">Thiol protease inhibitor</keyword>
<keyword evidence="2" id="KW-0646">Protease inhibitor</keyword>
<dbReference type="GO" id="GO:1903979">
    <property type="term" value="P:negative regulation of microglial cell activation"/>
    <property type="evidence" value="ECO:0007669"/>
    <property type="project" value="TreeGrafter"/>
</dbReference>
<dbReference type="GO" id="GO:0006955">
    <property type="term" value="P:immune response"/>
    <property type="evidence" value="ECO:0007669"/>
    <property type="project" value="InterPro"/>
</dbReference>
<dbReference type="EMBL" id="GBIC01000021">
    <property type="protein sequence ID" value="JAC94922.1"/>
    <property type="molecule type" value="mRNA"/>
</dbReference>
<dbReference type="GO" id="GO:0005794">
    <property type="term" value="C:Golgi apparatus"/>
    <property type="evidence" value="ECO:0007669"/>
    <property type="project" value="TreeGrafter"/>
</dbReference>
<evidence type="ECO:0000256" key="5">
    <source>
        <dbReference type="SAM" id="SignalP"/>
    </source>
</evidence>
<organism evidence="7">
    <name type="scientific">Python regius</name>
    <name type="common">Ball python</name>
    <name type="synonym">Boa regia</name>
    <dbReference type="NCBI Taxonomy" id="51751"/>
    <lineage>
        <taxon>Eukaryota</taxon>
        <taxon>Metazoa</taxon>
        <taxon>Chordata</taxon>
        <taxon>Craniata</taxon>
        <taxon>Vertebrata</taxon>
        <taxon>Euteleostomi</taxon>
        <taxon>Lepidosauria</taxon>
        <taxon>Squamata</taxon>
        <taxon>Bifurcata</taxon>
        <taxon>Unidentata</taxon>
        <taxon>Episquamata</taxon>
        <taxon>Toxicofera</taxon>
        <taxon>Serpentes</taxon>
        <taxon>Henophidia</taxon>
        <taxon>Pythonidae</taxon>
        <taxon>Python</taxon>
    </lineage>
</organism>
<feature type="chain" id="PRO_5018636321" evidence="5">
    <location>
        <begin position="24"/>
        <end position="154"/>
    </location>
</feature>
<dbReference type="GO" id="GO:0005770">
    <property type="term" value="C:late endosome"/>
    <property type="evidence" value="ECO:0007669"/>
    <property type="project" value="TreeGrafter"/>
</dbReference>
<dbReference type="GO" id="GO:0005764">
    <property type="term" value="C:lysosome"/>
    <property type="evidence" value="ECO:0007669"/>
    <property type="project" value="TreeGrafter"/>
</dbReference>
<evidence type="ECO:0000313" key="7">
    <source>
        <dbReference type="EMBL" id="JAC94922.1"/>
    </source>
</evidence>
<keyword evidence="5" id="KW-0732">Signal</keyword>
<evidence type="ECO:0000259" key="6">
    <source>
        <dbReference type="SMART" id="SM00043"/>
    </source>
</evidence>
<proteinExistence type="evidence at transcript level"/>
<name>A0A098LWR7_PYTRG</name>
<reference evidence="7" key="1">
    <citation type="journal article" date="2014" name="Toxicon">
        <title>Testing the Toxicofera: comparative transcriptomics casts doubt on the single, early evolution of the reptile venom system.</title>
        <authorList>
            <person name="Hargreaves A.D."/>
            <person name="Swain M.T."/>
            <person name="Logan D.W."/>
            <person name="Mulley J.F."/>
        </authorList>
    </citation>
    <scope>NUCLEOTIDE SEQUENCE</scope>
    <source>
        <tissue evidence="7">Salivary gland</tissue>
    </source>
</reference>
<keyword evidence="4" id="KW-1015">Disulfide bond</keyword>
<accession>A0A098LWR7</accession>
<dbReference type="InterPro" id="IPR042886">
    <property type="entry name" value="Cystatin-F"/>
</dbReference>
<sequence>MFFGWRVITLCFLLLCDVPNSSADAPGQLPNSSIQPGSLVPVKTNDPKVQRAARLGVYKYNNSSNDLFLFKESHINKATMQIVKGVKYRLDVDIRRTVCSKRIPHPNLDRCDFQKNKILRKIFTCYFEIWFIPWQQKVHVSVVNCHLPLSNKVY</sequence>
<dbReference type="GO" id="GO:0005615">
    <property type="term" value="C:extracellular space"/>
    <property type="evidence" value="ECO:0007669"/>
    <property type="project" value="TreeGrafter"/>
</dbReference>
<dbReference type="SUPFAM" id="SSF54403">
    <property type="entry name" value="Cystatin/monellin"/>
    <property type="match status" value="1"/>
</dbReference>
<evidence type="ECO:0000256" key="3">
    <source>
        <dbReference type="ARBA" id="ARBA00022704"/>
    </source>
</evidence>
<evidence type="ECO:0000256" key="4">
    <source>
        <dbReference type="ARBA" id="ARBA00023157"/>
    </source>
</evidence>
<dbReference type="GO" id="GO:0031643">
    <property type="term" value="P:positive regulation of myelination"/>
    <property type="evidence" value="ECO:0007669"/>
    <property type="project" value="TreeGrafter"/>
</dbReference>
<protein>
    <submittedName>
        <fullName evidence="7">Cystatin F</fullName>
    </submittedName>
</protein>
<feature type="signal peptide" evidence="5">
    <location>
        <begin position="1"/>
        <end position="23"/>
    </location>
</feature>
<dbReference type="AlphaFoldDB" id="A0A098LWR7"/>
<comment type="similarity">
    <text evidence="1">Belongs to the cystatin family.</text>
</comment>
<dbReference type="MEROPS" id="I25.007"/>
<dbReference type="Gene3D" id="3.10.450.10">
    <property type="match status" value="1"/>
</dbReference>
<dbReference type="InterPro" id="IPR046350">
    <property type="entry name" value="Cystatin_sf"/>
</dbReference>
<dbReference type="FunFam" id="3.10.450.10:FF:000004">
    <property type="entry name" value="Cystatin C"/>
    <property type="match status" value="1"/>
</dbReference>
<dbReference type="GO" id="GO:0005783">
    <property type="term" value="C:endoplasmic reticulum"/>
    <property type="evidence" value="ECO:0007669"/>
    <property type="project" value="TreeGrafter"/>
</dbReference>
<dbReference type="SMART" id="SM00043">
    <property type="entry name" value="CY"/>
    <property type="match status" value="1"/>
</dbReference>
<evidence type="ECO:0000256" key="2">
    <source>
        <dbReference type="ARBA" id="ARBA00022690"/>
    </source>
</evidence>
<dbReference type="PANTHER" id="PTHR47141:SF1">
    <property type="entry name" value="CYSTATIN-F"/>
    <property type="match status" value="1"/>
</dbReference>